<evidence type="ECO:0000256" key="1">
    <source>
        <dbReference type="SAM" id="MobiDB-lite"/>
    </source>
</evidence>
<gene>
    <name evidence="2" type="ORF">EJ08DRAFT_45482</name>
</gene>
<comment type="caution">
    <text evidence="2">The sequence shown here is derived from an EMBL/GenBank/DDBJ whole genome shotgun (WGS) entry which is preliminary data.</text>
</comment>
<reference evidence="2" key="1">
    <citation type="journal article" date="2020" name="Stud. Mycol.">
        <title>101 Dothideomycetes genomes: a test case for predicting lifestyles and emergence of pathogens.</title>
        <authorList>
            <person name="Haridas S."/>
            <person name="Albert R."/>
            <person name="Binder M."/>
            <person name="Bloem J."/>
            <person name="Labutti K."/>
            <person name="Salamov A."/>
            <person name="Andreopoulos B."/>
            <person name="Baker S."/>
            <person name="Barry K."/>
            <person name="Bills G."/>
            <person name="Bluhm B."/>
            <person name="Cannon C."/>
            <person name="Castanera R."/>
            <person name="Culley D."/>
            <person name="Daum C."/>
            <person name="Ezra D."/>
            <person name="Gonzalez J."/>
            <person name="Henrissat B."/>
            <person name="Kuo A."/>
            <person name="Liang C."/>
            <person name="Lipzen A."/>
            <person name="Lutzoni F."/>
            <person name="Magnuson J."/>
            <person name="Mondo S."/>
            <person name="Nolan M."/>
            <person name="Ohm R."/>
            <person name="Pangilinan J."/>
            <person name="Park H.-J."/>
            <person name="Ramirez L."/>
            <person name="Alfaro M."/>
            <person name="Sun H."/>
            <person name="Tritt A."/>
            <person name="Yoshinaga Y."/>
            <person name="Zwiers L.-H."/>
            <person name="Turgeon B."/>
            <person name="Goodwin S."/>
            <person name="Spatafora J."/>
            <person name="Crous P."/>
            <person name="Grigoriev I."/>
        </authorList>
    </citation>
    <scope>NUCLEOTIDE SEQUENCE</scope>
    <source>
        <strain evidence="2">CBS 130266</strain>
    </source>
</reference>
<dbReference type="AlphaFoldDB" id="A0A9P4NFH0"/>
<evidence type="ECO:0000313" key="2">
    <source>
        <dbReference type="EMBL" id="KAF2418991.1"/>
    </source>
</evidence>
<feature type="compositionally biased region" description="Polar residues" evidence="1">
    <location>
        <begin position="1"/>
        <end position="28"/>
    </location>
</feature>
<keyword evidence="3" id="KW-1185">Reference proteome</keyword>
<accession>A0A9P4NFH0</accession>
<feature type="region of interest" description="Disordered" evidence="1">
    <location>
        <begin position="1"/>
        <end position="39"/>
    </location>
</feature>
<protein>
    <submittedName>
        <fullName evidence="2">Uncharacterized protein</fullName>
    </submittedName>
</protein>
<name>A0A9P4NFH0_9PEZI</name>
<organism evidence="2 3">
    <name type="scientific">Tothia fuscella</name>
    <dbReference type="NCBI Taxonomy" id="1048955"/>
    <lineage>
        <taxon>Eukaryota</taxon>
        <taxon>Fungi</taxon>
        <taxon>Dikarya</taxon>
        <taxon>Ascomycota</taxon>
        <taxon>Pezizomycotina</taxon>
        <taxon>Dothideomycetes</taxon>
        <taxon>Pleosporomycetidae</taxon>
        <taxon>Venturiales</taxon>
        <taxon>Cylindrosympodiaceae</taxon>
        <taxon>Tothia</taxon>
    </lineage>
</organism>
<evidence type="ECO:0000313" key="3">
    <source>
        <dbReference type="Proteomes" id="UP000800235"/>
    </source>
</evidence>
<dbReference type="EMBL" id="MU007121">
    <property type="protein sequence ID" value="KAF2418991.1"/>
    <property type="molecule type" value="Genomic_DNA"/>
</dbReference>
<proteinExistence type="predicted"/>
<dbReference type="Proteomes" id="UP000800235">
    <property type="component" value="Unassembled WGS sequence"/>
</dbReference>
<sequence length="312" mass="35777">MKADKISSSNSRMAPYSNPFSTTSNRPQRMTRFSRAAPERRLGRSNSFLEDWRDVDEPYGESVTVTEESATDGVVRPGGFAPFMKLPLELREQIYGHYFSSDTVDKFTLTNSVADMRRFSRMLPKLLHIKNAKLVSEASKVYFESNALIIRLQRAKDIEFIPSFLYHFSLQRSSLRNVDIKNLFAYCTQDLHYFSNTVGVIGRLDITDDLPDLPAIMPNLHYVTLDIRQAMLFTKRSWKHLKADDKCKASPLLETLLQMPNLKAITVCLPSNVIEGTECQTLVDMVKEKSDGKVEVKQVVTEFWHCPLEHRN</sequence>